<protein>
    <submittedName>
        <fullName evidence="1">Protein adenylyltransferase SelO-like isoform X1</fullName>
    </submittedName>
</protein>
<keyword evidence="1" id="KW-0808">Transferase</keyword>
<sequence>MQATQISIWNASESDKERRKRMKRINPRYILRNWMAESAVRKAERSDFSEVHLLRVLSAPFQKQTEAEEAGYASRPPSWAEDLRVSCSS</sequence>
<dbReference type="EMBL" id="JAGXEW010000003">
    <property type="protein sequence ID" value="KAK1174045.1"/>
    <property type="molecule type" value="Genomic_DNA"/>
</dbReference>
<dbReference type="GO" id="GO:0016779">
    <property type="term" value="F:nucleotidyltransferase activity"/>
    <property type="evidence" value="ECO:0007669"/>
    <property type="project" value="UniProtKB-KW"/>
</dbReference>
<accession>A0AAD8GGF1</accession>
<dbReference type="PANTHER" id="PTHR12153:SF18">
    <property type="entry name" value="SELENOPROTEIN O"/>
    <property type="match status" value="1"/>
</dbReference>
<dbReference type="PANTHER" id="PTHR12153">
    <property type="entry name" value="SELENOPROTEIN O"/>
    <property type="match status" value="1"/>
</dbReference>
<reference evidence="1" key="1">
    <citation type="submission" date="2022-02" db="EMBL/GenBank/DDBJ databases">
        <title>Atlantic sturgeon de novo genome assembly.</title>
        <authorList>
            <person name="Stock M."/>
            <person name="Klopp C."/>
            <person name="Guiguen Y."/>
            <person name="Cabau C."/>
            <person name="Parinello H."/>
            <person name="Santidrian Yebra-Pimentel E."/>
            <person name="Kuhl H."/>
            <person name="Dirks R.P."/>
            <person name="Guessner J."/>
            <person name="Wuertz S."/>
            <person name="Du K."/>
            <person name="Schartl M."/>
        </authorList>
    </citation>
    <scope>NUCLEOTIDE SEQUENCE</scope>
    <source>
        <strain evidence="1">STURGEONOMICS-FGT-2020</strain>
        <tissue evidence="1">Whole blood</tissue>
    </source>
</reference>
<organism evidence="1 2">
    <name type="scientific">Acipenser oxyrinchus oxyrinchus</name>
    <dbReference type="NCBI Taxonomy" id="40147"/>
    <lineage>
        <taxon>Eukaryota</taxon>
        <taxon>Metazoa</taxon>
        <taxon>Chordata</taxon>
        <taxon>Craniata</taxon>
        <taxon>Vertebrata</taxon>
        <taxon>Euteleostomi</taxon>
        <taxon>Actinopterygii</taxon>
        <taxon>Chondrostei</taxon>
        <taxon>Acipenseriformes</taxon>
        <taxon>Acipenseridae</taxon>
        <taxon>Acipenser</taxon>
    </lineage>
</organism>
<comment type="caution">
    <text evidence="1">The sequence shown here is derived from an EMBL/GenBank/DDBJ whole genome shotgun (WGS) entry which is preliminary data.</text>
</comment>
<proteinExistence type="predicted"/>
<evidence type="ECO:0000313" key="1">
    <source>
        <dbReference type="EMBL" id="KAK1174045.1"/>
    </source>
</evidence>
<keyword evidence="1" id="KW-0548">Nucleotidyltransferase</keyword>
<gene>
    <name evidence="1" type="primary">selO</name>
    <name evidence="1" type="ORF">AOXY_G4312</name>
</gene>
<dbReference type="AlphaFoldDB" id="A0AAD8GGF1"/>
<dbReference type="Proteomes" id="UP001230051">
    <property type="component" value="Unassembled WGS sequence"/>
</dbReference>
<name>A0AAD8GGF1_ACIOX</name>
<keyword evidence="2" id="KW-1185">Reference proteome</keyword>
<evidence type="ECO:0000313" key="2">
    <source>
        <dbReference type="Proteomes" id="UP001230051"/>
    </source>
</evidence>